<protein>
    <submittedName>
        <fullName evidence="1">Uncharacterized protein</fullName>
    </submittedName>
</protein>
<evidence type="ECO:0000313" key="1">
    <source>
        <dbReference type="EMBL" id="GAX75869.1"/>
    </source>
</evidence>
<proteinExistence type="predicted"/>
<reference evidence="1 2" key="1">
    <citation type="submission" date="2017-08" db="EMBL/GenBank/DDBJ databases">
        <title>Acidophilic green algal genome provides insights into adaptation to an acidic environment.</title>
        <authorList>
            <person name="Hirooka S."/>
            <person name="Hirose Y."/>
            <person name="Kanesaki Y."/>
            <person name="Higuchi S."/>
            <person name="Fujiwara T."/>
            <person name="Onuma R."/>
            <person name="Era A."/>
            <person name="Ohbayashi R."/>
            <person name="Uzuka A."/>
            <person name="Nozaki H."/>
            <person name="Yoshikawa H."/>
            <person name="Miyagishima S.Y."/>
        </authorList>
    </citation>
    <scope>NUCLEOTIDE SEQUENCE [LARGE SCALE GENOMIC DNA]</scope>
    <source>
        <strain evidence="1 2">NIES-2499</strain>
    </source>
</reference>
<sequence>MLSNFKSVQEACASRSFLQHRIQRMRLGRRTLTGAAAGYKVLSGPCVIKMTAEGSSQCSVSPQNDSKTNLQEYMSHAAENFANIELPMGGKISSLDQSHIELVIPRIQLFDVWLQPKAQAELSTFPEKIVFASRTDNCRLDGSHHVQQFKLDERFNLDVNMQFTWRNIIGNSRSGGEGTTSTSTIFAEGNMVLEVDIPPPFSFIPRSVLQSTANTALSASFSLILNSFVNRLAQDYSAWAQNPQLRKLRLQAETKALP</sequence>
<dbReference type="PANTHER" id="PTHR34131:SF3">
    <property type="entry name" value="(RAP ANNOTATION RELEASE2) GALACTOSE-BINDING LIKE DOMAIN CONTAINING PROTEIN"/>
    <property type="match status" value="1"/>
</dbReference>
<dbReference type="Proteomes" id="UP000232323">
    <property type="component" value="Unassembled WGS sequence"/>
</dbReference>
<dbReference type="InterPro" id="IPR018971">
    <property type="entry name" value="DUF1997"/>
</dbReference>
<accession>A0A250WYU5</accession>
<keyword evidence="2" id="KW-1185">Reference proteome</keyword>
<dbReference type="PANTHER" id="PTHR34131">
    <property type="entry name" value="(RAP ANNOTATION RELEASE2) GALACTOSE-BINDING LIKE DOMAIN CONTAINING PROTEIN"/>
    <property type="match status" value="1"/>
</dbReference>
<dbReference type="AlphaFoldDB" id="A0A250WYU5"/>
<dbReference type="EMBL" id="BEGY01000014">
    <property type="protein sequence ID" value="GAX75869.1"/>
    <property type="molecule type" value="Genomic_DNA"/>
</dbReference>
<dbReference type="Pfam" id="PF09366">
    <property type="entry name" value="DUF1997"/>
    <property type="match status" value="1"/>
</dbReference>
<name>A0A250WYU5_9CHLO</name>
<comment type="caution">
    <text evidence="1">The sequence shown here is derived from an EMBL/GenBank/DDBJ whole genome shotgun (WGS) entry which is preliminary data.</text>
</comment>
<gene>
    <name evidence="1" type="ORF">CEUSTIGMA_g3312.t1</name>
</gene>
<organism evidence="1 2">
    <name type="scientific">Chlamydomonas eustigma</name>
    <dbReference type="NCBI Taxonomy" id="1157962"/>
    <lineage>
        <taxon>Eukaryota</taxon>
        <taxon>Viridiplantae</taxon>
        <taxon>Chlorophyta</taxon>
        <taxon>core chlorophytes</taxon>
        <taxon>Chlorophyceae</taxon>
        <taxon>CS clade</taxon>
        <taxon>Chlamydomonadales</taxon>
        <taxon>Chlamydomonadaceae</taxon>
        <taxon>Chlamydomonas</taxon>
    </lineage>
</organism>
<dbReference type="OrthoDB" id="567078at2759"/>
<evidence type="ECO:0000313" key="2">
    <source>
        <dbReference type="Proteomes" id="UP000232323"/>
    </source>
</evidence>